<evidence type="ECO:0000256" key="1">
    <source>
        <dbReference type="ARBA" id="ARBA00022714"/>
    </source>
</evidence>
<dbReference type="PROSITE" id="PS51296">
    <property type="entry name" value="RIESKE"/>
    <property type="match status" value="1"/>
</dbReference>
<proteinExistence type="predicted"/>
<evidence type="ECO:0000256" key="3">
    <source>
        <dbReference type="ARBA" id="ARBA00023002"/>
    </source>
</evidence>
<dbReference type="InterPro" id="IPR036922">
    <property type="entry name" value="Rieske_2Fe-2S_sf"/>
</dbReference>
<dbReference type="PANTHER" id="PTHR21266:SF60">
    <property type="entry name" value="3-KETOSTEROID-9-ALPHA-MONOOXYGENASE, OXYGENASE COMPONENT"/>
    <property type="match status" value="1"/>
</dbReference>
<dbReference type="Proteomes" id="UP001172721">
    <property type="component" value="Unassembled WGS sequence"/>
</dbReference>
<keyword evidence="2" id="KW-0479">Metal-binding</keyword>
<dbReference type="EMBL" id="JAUHTR010000008">
    <property type="protein sequence ID" value="MDN4525780.1"/>
    <property type="molecule type" value="Genomic_DNA"/>
</dbReference>
<keyword evidence="4" id="KW-0408">Iron</keyword>
<evidence type="ECO:0000256" key="4">
    <source>
        <dbReference type="ARBA" id="ARBA00023004"/>
    </source>
</evidence>
<keyword evidence="1" id="KW-0001">2Fe-2S</keyword>
<dbReference type="Pfam" id="PF00355">
    <property type="entry name" value="Rieske"/>
    <property type="match status" value="1"/>
</dbReference>
<sequence>MEENINRKFPCTWYAIGFSRALAKKPLKKKIVGRDIVLFRNKEGAAQAVHAYCPHRGADLSLGCVRDGKLTCAYHGWEFNGEGNCLHIPSQPDKPVPKFAHTDHFPVMEKAGLIWIYPDAEIAHESLPPLQLFEEIEDQGFVLAPYESFWQAHFTRVVESVLDVVHLSFVHKKTIGKNSDPFIRHLQIEGEDDSFYLKNGSAYLYYDFPQHWILRPSGTNKSRFINYVTFTPVDEEETLILGYAGRNFAKKVPGMNKFFSNYSLKVLNEDQAVVESQHPRPIPEALQQEAHVYADGAQIKFRQRWFEFLQGKDASVHLDD</sequence>
<gene>
    <name evidence="7" type="ORF">QYB97_14945</name>
</gene>
<dbReference type="Pfam" id="PF19112">
    <property type="entry name" value="VanA_C"/>
    <property type="match status" value="1"/>
</dbReference>
<dbReference type="SUPFAM" id="SSF55961">
    <property type="entry name" value="Bet v1-like"/>
    <property type="match status" value="1"/>
</dbReference>
<name>A0ABT8HYC5_9BACL</name>
<dbReference type="RefSeq" id="WP_301166815.1">
    <property type="nucleotide sequence ID" value="NZ_JAUHTR010000008.1"/>
</dbReference>
<dbReference type="GO" id="GO:0051213">
    <property type="term" value="F:dioxygenase activity"/>
    <property type="evidence" value="ECO:0007669"/>
    <property type="project" value="UniProtKB-KW"/>
</dbReference>
<dbReference type="EC" id="1.14.13.-" evidence="7"/>
<evidence type="ECO:0000313" key="7">
    <source>
        <dbReference type="EMBL" id="MDN4525780.1"/>
    </source>
</evidence>
<feature type="domain" description="Rieske" evidence="6">
    <location>
        <begin position="13"/>
        <end position="116"/>
    </location>
</feature>
<reference evidence="7" key="1">
    <citation type="submission" date="2023-07" db="EMBL/GenBank/DDBJ databases">
        <title>Fictibacillus sp. isolated from freshwater pond.</title>
        <authorList>
            <person name="Kirdat K."/>
            <person name="Bhat A."/>
            <person name="Mourya A."/>
            <person name="Yadav A."/>
        </authorList>
    </citation>
    <scope>NUCLEOTIDE SEQUENCE</scope>
    <source>
        <strain evidence="7">NE201</strain>
    </source>
</reference>
<dbReference type="Gene3D" id="2.102.10.10">
    <property type="entry name" value="Rieske [2Fe-2S] iron-sulphur domain"/>
    <property type="match status" value="1"/>
</dbReference>
<dbReference type="InterPro" id="IPR015881">
    <property type="entry name" value="ARHD_Rieske_2Fe_2S"/>
</dbReference>
<evidence type="ECO:0000313" key="8">
    <source>
        <dbReference type="Proteomes" id="UP001172721"/>
    </source>
</evidence>
<keyword evidence="5" id="KW-0411">Iron-sulfur</keyword>
<dbReference type="Gene3D" id="3.90.380.10">
    <property type="entry name" value="Naphthalene 1,2-dioxygenase Alpha Subunit, Chain A, domain 1"/>
    <property type="match status" value="1"/>
</dbReference>
<dbReference type="InterPro" id="IPR044043">
    <property type="entry name" value="VanA_C_cat"/>
</dbReference>
<dbReference type="PANTHER" id="PTHR21266">
    <property type="entry name" value="IRON-SULFUR DOMAIN CONTAINING PROTEIN"/>
    <property type="match status" value="1"/>
</dbReference>
<dbReference type="PROSITE" id="PS00570">
    <property type="entry name" value="RING_HYDROXYL_ALPHA"/>
    <property type="match status" value="1"/>
</dbReference>
<keyword evidence="7" id="KW-0223">Dioxygenase</keyword>
<keyword evidence="3 7" id="KW-0560">Oxidoreductase</keyword>
<evidence type="ECO:0000259" key="6">
    <source>
        <dbReference type="PROSITE" id="PS51296"/>
    </source>
</evidence>
<dbReference type="InterPro" id="IPR050584">
    <property type="entry name" value="Cholesterol_7-desaturase"/>
</dbReference>
<evidence type="ECO:0000256" key="5">
    <source>
        <dbReference type="ARBA" id="ARBA00023014"/>
    </source>
</evidence>
<organism evidence="7 8">
    <name type="scientific">Fictibacillus fluitans</name>
    <dbReference type="NCBI Taxonomy" id="3058422"/>
    <lineage>
        <taxon>Bacteria</taxon>
        <taxon>Bacillati</taxon>
        <taxon>Bacillota</taxon>
        <taxon>Bacilli</taxon>
        <taxon>Bacillales</taxon>
        <taxon>Fictibacillaceae</taxon>
        <taxon>Fictibacillus</taxon>
    </lineage>
</organism>
<keyword evidence="8" id="KW-1185">Reference proteome</keyword>
<accession>A0ABT8HYC5</accession>
<evidence type="ECO:0000256" key="2">
    <source>
        <dbReference type="ARBA" id="ARBA00022723"/>
    </source>
</evidence>
<comment type="caution">
    <text evidence="7">The sequence shown here is derived from an EMBL/GenBank/DDBJ whole genome shotgun (WGS) entry which is preliminary data.</text>
</comment>
<dbReference type="InterPro" id="IPR017941">
    <property type="entry name" value="Rieske_2Fe-2S"/>
</dbReference>
<dbReference type="SUPFAM" id="SSF50022">
    <property type="entry name" value="ISP domain"/>
    <property type="match status" value="1"/>
</dbReference>
<protein>
    <submittedName>
        <fullName evidence="7">Aromatic ring-hydroxylating dioxygenase subunit alpha</fullName>
        <ecNumber evidence="7">1.14.13.-</ecNumber>
    </submittedName>
</protein>